<feature type="region of interest" description="Disordered" evidence="1">
    <location>
        <begin position="206"/>
        <end position="226"/>
    </location>
</feature>
<dbReference type="EnsemblPlants" id="AET1Gv20722300.9">
    <property type="protein sequence ID" value="AET1Gv20722300.9"/>
    <property type="gene ID" value="AET1Gv20722300"/>
</dbReference>
<dbReference type="PANTHER" id="PTHR31286:SF166">
    <property type="entry name" value="OS01G0177800 PROTEIN"/>
    <property type="match status" value="1"/>
</dbReference>
<dbReference type="Proteomes" id="UP000015105">
    <property type="component" value="Chromosome 1D"/>
</dbReference>
<dbReference type="PANTHER" id="PTHR31286">
    <property type="entry name" value="GLYCINE-RICH CELL WALL STRUCTURAL PROTEIN 1.8-LIKE"/>
    <property type="match status" value="1"/>
</dbReference>
<reference evidence="2" key="4">
    <citation type="submission" date="2019-03" db="UniProtKB">
        <authorList>
            <consortium name="EnsemblPlants"/>
        </authorList>
    </citation>
    <scope>IDENTIFICATION</scope>
</reference>
<name>A0A452ZD70_AEGTS</name>
<accession>A0A452ZD70</accession>
<keyword evidence="3" id="KW-1185">Reference proteome</keyword>
<evidence type="ECO:0000313" key="3">
    <source>
        <dbReference type="Proteomes" id="UP000015105"/>
    </source>
</evidence>
<dbReference type="Gramene" id="AET1Gv20722300.9">
    <property type="protein sequence ID" value="AET1Gv20722300.9"/>
    <property type="gene ID" value="AET1Gv20722300"/>
</dbReference>
<evidence type="ECO:0000313" key="2">
    <source>
        <dbReference type="EnsemblPlants" id="AET1Gv20722300.9"/>
    </source>
</evidence>
<reference evidence="3" key="1">
    <citation type="journal article" date="2014" name="Science">
        <title>Ancient hybridizations among the ancestral genomes of bread wheat.</title>
        <authorList>
            <consortium name="International Wheat Genome Sequencing Consortium,"/>
            <person name="Marcussen T."/>
            <person name="Sandve S.R."/>
            <person name="Heier L."/>
            <person name="Spannagl M."/>
            <person name="Pfeifer M."/>
            <person name="Jakobsen K.S."/>
            <person name="Wulff B.B."/>
            <person name="Steuernagel B."/>
            <person name="Mayer K.F."/>
            <person name="Olsen O.A."/>
        </authorList>
    </citation>
    <scope>NUCLEOTIDE SEQUENCE [LARGE SCALE GENOMIC DNA]</scope>
    <source>
        <strain evidence="3">cv. AL8/78</strain>
    </source>
</reference>
<sequence>MFVITRQPWSMGSDNFLLEWMDPEEQNRNIQDYKFDTIYVTIRIYGISMRFRTQALLANILQSVGQISEFHPINQSMIFARENYIWGTIKDQVSKAVRDRVWVNFAKDSAGWAYLFYEKIGRICTFCGVMFHSVQHCKIRNSVLISRNRLQVSLEEISPNRFGQWMTNAELIPTLSGGNVQAEANSFSSFINPQLARLQKQFIEDPKGKGKMSEEDSADKGNQKELSLRKINEQNKRMEGDNSSKNTELQIIQKQMQVIRRQMLGEAIT</sequence>
<organism evidence="2 3">
    <name type="scientific">Aegilops tauschii subsp. strangulata</name>
    <name type="common">Goatgrass</name>
    <dbReference type="NCBI Taxonomy" id="200361"/>
    <lineage>
        <taxon>Eukaryota</taxon>
        <taxon>Viridiplantae</taxon>
        <taxon>Streptophyta</taxon>
        <taxon>Embryophyta</taxon>
        <taxon>Tracheophyta</taxon>
        <taxon>Spermatophyta</taxon>
        <taxon>Magnoliopsida</taxon>
        <taxon>Liliopsida</taxon>
        <taxon>Poales</taxon>
        <taxon>Poaceae</taxon>
        <taxon>BOP clade</taxon>
        <taxon>Pooideae</taxon>
        <taxon>Triticodae</taxon>
        <taxon>Triticeae</taxon>
        <taxon>Triticinae</taxon>
        <taxon>Aegilops</taxon>
    </lineage>
</organism>
<proteinExistence type="predicted"/>
<protein>
    <submittedName>
        <fullName evidence="2">Uncharacterized protein</fullName>
    </submittedName>
</protein>
<reference evidence="2" key="3">
    <citation type="journal article" date="2017" name="Nature">
        <title>Genome sequence of the progenitor of the wheat D genome Aegilops tauschii.</title>
        <authorList>
            <person name="Luo M.C."/>
            <person name="Gu Y.Q."/>
            <person name="Puiu D."/>
            <person name="Wang H."/>
            <person name="Twardziok S.O."/>
            <person name="Deal K.R."/>
            <person name="Huo N."/>
            <person name="Zhu T."/>
            <person name="Wang L."/>
            <person name="Wang Y."/>
            <person name="McGuire P.E."/>
            <person name="Liu S."/>
            <person name="Long H."/>
            <person name="Ramasamy R.K."/>
            <person name="Rodriguez J.C."/>
            <person name="Van S.L."/>
            <person name="Yuan L."/>
            <person name="Wang Z."/>
            <person name="Xia Z."/>
            <person name="Xiao L."/>
            <person name="Anderson O.D."/>
            <person name="Ouyang S."/>
            <person name="Liang Y."/>
            <person name="Zimin A.V."/>
            <person name="Pertea G."/>
            <person name="Qi P."/>
            <person name="Bennetzen J.L."/>
            <person name="Dai X."/>
            <person name="Dawson M.W."/>
            <person name="Muller H.G."/>
            <person name="Kugler K."/>
            <person name="Rivarola-Duarte L."/>
            <person name="Spannagl M."/>
            <person name="Mayer K.F.X."/>
            <person name="Lu F.H."/>
            <person name="Bevan M.W."/>
            <person name="Leroy P."/>
            <person name="Li P."/>
            <person name="You F.M."/>
            <person name="Sun Q."/>
            <person name="Liu Z."/>
            <person name="Lyons E."/>
            <person name="Wicker T."/>
            <person name="Salzberg S.L."/>
            <person name="Devos K.M."/>
            <person name="Dvorak J."/>
        </authorList>
    </citation>
    <scope>NUCLEOTIDE SEQUENCE [LARGE SCALE GENOMIC DNA]</scope>
    <source>
        <strain evidence="2">cv. AL8/78</strain>
    </source>
</reference>
<dbReference type="InterPro" id="IPR040256">
    <property type="entry name" value="At4g02000-like"/>
</dbReference>
<evidence type="ECO:0000256" key="1">
    <source>
        <dbReference type="SAM" id="MobiDB-lite"/>
    </source>
</evidence>
<dbReference type="AlphaFoldDB" id="A0A452ZD70"/>
<reference evidence="3" key="2">
    <citation type="journal article" date="2017" name="Nat. Plants">
        <title>The Aegilops tauschii genome reveals multiple impacts of transposons.</title>
        <authorList>
            <person name="Zhao G."/>
            <person name="Zou C."/>
            <person name="Li K."/>
            <person name="Wang K."/>
            <person name="Li T."/>
            <person name="Gao L."/>
            <person name="Zhang X."/>
            <person name="Wang H."/>
            <person name="Yang Z."/>
            <person name="Liu X."/>
            <person name="Jiang W."/>
            <person name="Mao L."/>
            <person name="Kong X."/>
            <person name="Jiao Y."/>
            <person name="Jia J."/>
        </authorList>
    </citation>
    <scope>NUCLEOTIDE SEQUENCE [LARGE SCALE GENOMIC DNA]</scope>
    <source>
        <strain evidence="3">cv. AL8/78</strain>
    </source>
</reference>
<reference evidence="2" key="5">
    <citation type="journal article" date="2021" name="G3 (Bethesda)">
        <title>Aegilops tauschii genome assembly Aet v5.0 features greater sequence contiguity and improved annotation.</title>
        <authorList>
            <person name="Wang L."/>
            <person name="Zhu T."/>
            <person name="Rodriguez J.C."/>
            <person name="Deal K.R."/>
            <person name="Dubcovsky J."/>
            <person name="McGuire P.E."/>
            <person name="Lux T."/>
            <person name="Spannagl M."/>
            <person name="Mayer K.F.X."/>
            <person name="Baldrich P."/>
            <person name="Meyers B.C."/>
            <person name="Huo N."/>
            <person name="Gu Y.Q."/>
            <person name="Zhou H."/>
            <person name="Devos K.M."/>
            <person name="Bennetzen J.L."/>
            <person name="Unver T."/>
            <person name="Budak H."/>
            <person name="Gulick P.J."/>
            <person name="Galiba G."/>
            <person name="Kalapos B."/>
            <person name="Nelson D.R."/>
            <person name="Li P."/>
            <person name="You F.M."/>
            <person name="Luo M.C."/>
            <person name="Dvorak J."/>
        </authorList>
    </citation>
    <scope>NUCLEOTIDE SEQUENCE [LARGE SCALE GENOMIC DNA]</scope>
    <source>
        <strain evidence="2">cv. AL8/78</strain>
    </source>
</reference>